<sequence length="70" mass="7477">MLIHVDFAKCTGLGICESLAPDFFEIDEDGRLLVPRADLTGITDAELADVRDAVVACPTAALRLAEDTSE</sequence>
<dbReference type="PANTHER" id="PTHR36923">
    <property type="entry name" value="FERREDOXIN"/>
    <property type="match status" value="1"/>
</dbReference>
<keyword evidence="2 8" id="KW-0813">Transport</keyword>
<dbReference type="RefSeq" id="WP_123666578.1">
    <property type="nucleotide sequence ID" value="NZ_RJKE01000001.1"/>
</dbReference>
<dbReference type="Proteomes" id="UP000272400">
    <property type="component" value="Unassembled WGS sequence"/>
</dbReference>
<evidence type="ECO:0000259" key="9">
    <source>
        <dbReference type="PROSITE" id="PS51379"/>
    </source>
</evidence>
<reference evidence="10 11" key="1">
    <citation type="submission" date="2018-11" db="EMBL/GenBank/DDBJ databases">
        <title>Sequencing the genomes of 1000 actinobacteria strains.</title>
        <authorList>
            <person name="Klenk H.-P."/>
        </authorList>
    </citation>
    <scope>NUCLEOTIDE SEQUENCE [LARGE SCALE GENOMIC DNA]</scope>
    <source>
        <strain evidence="10 11">DSM 44254</strain>
    </source>
</reference>
<keyword evidence="5 8" id="KW-0408">Iron</keyword>
<dbReference type="InterPro" id="IPR001080">
    <property type="entry name" value="3Fe4S_ferredoxin"/>
</dbReference>
<dbReference type="SUPFAM" id="SSF54862">
    <property type="entry name" value="4Fe-4S ferredoxins"/>
    <property type="match status" value="1"/>
</dbReference>
<comment type="function">
    <text evidence="8">Ferredoxins are iron-sulfur proteins that transfer electrons in a wide variety of metabolic reactions.</text>
</comment>
<keyword evidence="7" id="KW-0003">3Fe-4S</keyword>
<dbReference type="Pfam" id="PF13459">
    <property type="entry name" value="Fer4_15"/>
    <property type="match status" value="1"/>
</dbReference>
<protein>
    <recommendedName>
        <fullName evidence="8">Ferredoxin</fullName>
    </recommendedName>
</protein>
<evidence type="ECO:0000256" key="7">
    <source>
        <dbReference type="ARBA" id="ARBA00023291"/>
    </source>
</evidence>
<dbReference type="GO" id="GO:0051538">
    <property type="term" value="F:3 iron, 4 sulfur cluster binding"/>
    <property type="evidence" value="ECO:0007669"/>
    <property type="project" value="UniProtKB-KW"/>
</dbReference>
<dbReference type="PROSITE" id="PS51379">
    <property type="entry name" value="4FE4S_FER_2"/>
    <property type="match status" value="1"/>
</dbReference>
<name>A0A3N1D166_9ACTN</name>
<dbReference type="PANTHER" id="PTHR36923:SF3">
    <property type="entry name" value="FERREDOXIN"/>
    <property type="match status" value="1"/>
</dbReference>
<accession>A0A3N1D166</accession>
<evidence type="ECO:0000313" key="11">
    <source>
        <dbReference type="Proteomes" id="UP000272400"/>
    </source>
</evidence>
<dbReference type="OrthoDB" id="14703at2"/>
<keyword evidence="3 8" id="KW-0479">Metal-binding</keyword>
<dbReference type="InterPro" id="IPR017896">
    <property type="entry name" value="4Fe4S_Fe-S-bd"/>
</dbReference>
<dbReference type="InterPro" id="IPR051269">
    <property type="entry name" value="Fe-S_cluster_ET"/>
</dbReference>
<keyword evidence="4 8" id="KW-0249">Electron transport</keyword>
<evidence type="ECO:0000256" key="5">
    <source>
        <dbReference type="ARBA" id="ARBA00023004"/>
    </source>
</evidence>
<dbReference type="Gene3D" id="3.30.70.20">
    <property type="match status" value="1"/>
</dbReference>
<evidence type="ECO:0000256" key="4">
    <source>
        <dbReference type="ARBA" id="ARBA00022982"/>
    </source>
</evidence>
<evidence type="ECO:0000313" key="10">
    <source>
        <dbReference type="EMBL" id="ROO87277.1"/>
    </source>
</evidence>
<comment type="cofactor">
    <cofactor evidence="1">
        <name>[3Fe-4S] cluster</name>
        <dbReference type="ChEBI" id="CHEBI:21137"/>
    </cofactor>
</comment>
<dbReference type="GO" id="GO:0005506">
    <property type="term" value="F:iron ion binding"/>
    <property type="evidence" value="ECO:0007669"/>
    <property type="project" value="UniProtKB-UniRule"/>
</dbReference>
<keyword evidence="11" id="KW-1185">Reference proteome</keyword>
<evidence type="ECO:0000256" key="6">
    <source>
        <dbReference type="ARBA" id="ARBA00023014"/>
    </source>
</evidence>
<feature type="domain" description="4Fe-4S ferredoxin-type" evidence="9">
    <location>
        <begin position="1"/>
        <end position="29"/>
    </location>
</feature>
<keyword evidence="6 8" id="KW-0411">Iron-sulfur</keyword>
<evidence type="ECO:0000256" key="8">
    <source>
        <dbReference type="RuleBase" id="RU368020"/>
    </source>
</evidence>
<dbReference type="AlphaFoldDB" id="A0A3N1D166"/>
<comment type="caution">
    <text evidence="10">The sequence shown here is derived from an EMBL/GenBank/DDBJ whole genome shotgun (WGS) entry which is preliminary data.</text>
</comment>
<evidence type="ECO:0000256" key="3">
    <source>
        <dbReference type="ARBA" id="ARBA00022723"/>
    </source>
</evidence>
<proteinExistence type="predicted"/>
<dbReference type="EMBL" id="RJKE01000001">
    <property type="protein sequence ID" value="ROO87277.1"/>
    <property type="molecule type" value="Genomic_DNA"/>
</dbReference>
<organism evidence="10 11">
    <name type="scientific">Actinocorallia herbida</name>
    <dbReference type="NCBI Taxonomy" id="58109"/>
    <lineage>
        <taxon>Bacteria</taxon>
        <taxon>Bacillati</taxon>
        <taxon>Actinomycetota</taxon>
        <taxon>Actinomycetes</taxon>
        <taxon>Streptosporangiales</taxon>
        <taxon>Thermomonosporaceae</taxon>
        <taxon>Actinocorallia</taxon>
    </lineage>
</organism>
<dbReference type="GO" id="GO:0009055">
    <property type="term" value="F:electron transfer activity"/>
    <property type="evidence" value="ECO:0007669"/>
    <property type="project" value="UniProtKB-UniRule"/>
</dbReference>
<gene>
    <name evidence="10" type="ORF">EDD29_4872</name>
</gene>
<dbReference type="PRINTS" id="PR00352">
    <property type="entry name" value="3FE4SFRDOXIN"/>
</dbReference>
<evidence type="ECO:0000256" key="2">
    <source>
        <dbReference type="ARBA" id="ARBA00022448"/>
    </source>
</evidence>
<evidence type="ECO:0000256" key="1">
    <source>
        <dbReference type="ARBA" id="ARBA00001927"/>
    </source>
</evidence>